<keyword evidence="1 3" id="KW-0597">Phosphoprotein</keyword>
<dbReference type="SUPFAM" id="SSF52172">
    <property type="entry name" value="CheY-like"/>
    <property type="match status" value="1"/>
</dbReference>
<name>A0AAP2GG90_9BACT</name>
<dbReference type="InterPro" id="IPR050595">
    <property type="entry name" value="Bact_response_regulator"/>
</dbReference>
<dbReference type="SMART" id="SM00448">
    <property type="entry name" value="REC"/>
    <property type="match status" value="1"/>
</dbReference>
<feature type="modified residue" description="4-aspartylphosphate" evidence="3">
    <location>
        <position position="54"/>
    </location>
</feature>
<protein>
    <submittedName>
        <fullName evidence="5">Response regulator</fullName>
    </submittedName>
</protein>
<dbReference type="PANTHER" id="PTHR44591:SF14">
    <property type="entry name" value="PROTEIN PILG"/>
    <property type="match status" value="1"/>
</dbReference>
<comment type="caution">
    <text evidence="5">The sequence shown here is derived from an EMBL/GenBank/DDBJ whole genome shotgun (WGS) entry which is preliminary data.</text>
</comment>
<reference evidence="5 6" key="1">
    <citation type="submission" date="2021-05" db="EMBL/GenBank/DDBJ databases">
        <title>A Polyphasic approach of four new species of the genus Ohtaekwangia: Ohtaekwangia histidinii sp. nov., Ohtaekwangia cretensis sp. nov., Ohtaekwangia indiensis sp. nov., Ohtaekwangia reichenbachii sp. nov. from diverse environment.</title>
        <authorList>
            <person name="Octaviana S."/>
        </authorList>
    </citation>
    <scope>NUCLEOTIDE SEQUENCE [LARGE SCALE GENOMIC DNA]</scope>
    <source>
        <strain evidence="5 6">PWU37</strain>
    </source>
</reference>
<dbReference type="CDD" id="cd00156">
    <property type="entry name" value="REC"/>
    <property type="match status" value="1"/>
</dbReference>
<evidence type="ECO:0000259" key="4">
    <source>
        <dbReference type="PROSITE" id="PS50110"/>
    </source>
</evidence>
<dbReference type="InterPro" id="IPR011006">
    <property type="entry name" value="CheY-like_superfamily"/>
</dbReference>
<organism evidence="5 6">
    <name type="scientific">Dawidia soli</name>
    <dbReference type="NCBI Taxonomy" id="2782352"/>
    <lineage>
        <taxon>Bacteria</taxon>
        <taxon>Pseudomonadati</taxon>
        <taxon>Bacteroidota</taxon>
        <taxon>Cytophagia</taxon>
        <taxon>Cytophagales</taxon>
        <taxon>Chryseotaleaceae</taxon>
        <taxon>Dawidia</taxon>
    </lineage>
</organism>
<dbReference type="PANTHER" id="PTHR44591">
    <property type="entry name" value="STRESS RESPONSE REGULATOR PROTEIN 1"/>
    <property type="match status" value="1"/>
</dbReference>
<evidence type="ECO:0000256" key="3">
    <source>
        <dbReference type="PROSITE-ProRule" id="PRU00169"/>
    </source>
</evidence>
<gene>
    <name evidence="5" type="ORF">KK078_27550</name>
</gene>
<evidence type="ECO:0000256" key="1">
    <source>
        <dbReference type="ARBA" id="ARBA00022553"/>
    </source>
</evidence>
<dbReference type="Proteomes" id="UP001319180">
    <property type="component" value="Unassembled WGS sequence"/>
</dbReference>
<evidence type="ECO:0000313" key="5">
    <source>
        <dbReference type="EMBL" id="MBT1690352.1"/>
    </source>
</evidence>
<dbReference type="Gene3D" id="3.40.50.2300">
    <property type="match status" value="1"/>
</dbReference>
<dbReference type="GO" id="GO:0000160">
    <property type="term" value="P:phosphorelay signal transduction system"/>
    <property type="evidence" value="ECO:0007669"/>
    <property type="project" value="UniProtKB-KW"/>
</dbReference>
<proteinExistence type="predicted"/>
<dbReference type="PROSITE" id="PS50110">
    <property type="entry name" value="RESPONSE_REGULATORY"/>
    <property type="match status" value="1"/>
</dbReference>
<keyword evidence="6" id="KW-1185">Reference proteome</keyword>
<accession>A0AAP2GG90</accession>
<dbReference type="InterPro" id="IPR001789">
    <property type="entry name" value="Sig_transdc_resp-reg_receiver"/>
</dbReference>
<dbReference type="RefSeq" id="WP_254093572.1">
    <property type="nucleotide sequence ID" value="NZ_JAHESC010000063.1"/>
</dbReference>
<keyword evidence="2" id="KW-0902">Two-component regulatory system</keyword>
<sequence length="123" mass="13567">MKAKTILVIDDTPDLQTSIIQFLNMEGYETVGAANGQEALDTLAHTIPDLVITDLLMPVMDGYTFIERIKADAQLRDIPVVVFSAKPDEESQDRALALGAVRFIRKPASIDQILDTVNEIIQP</sequence>
<dbReference type="Pfam" id="PF00072">
    <property type="entry name" value="Response_reg"/>
    <property type="match status" value="1"/>
</dbReference>
<dbReference type="EMBL" id="JAHESC010000063">
    <property type="protein sequence ID" value="MBT1690352.1"/>
    <property type="molecule type" value="Genomic_DNA"/>
</dbReference>
<dbReference type="AlphaFoldDB" id="A0AAP2GG90"/>
<feature type="domain" description="Response regulatory" evidence="4">
    <location>
        <begin position="5"/>
        <end position="121"/>
    </location>
</feature>
<evidence type="ECO:0000313" key="6">
    <source>
        <dbReference type="Proteomes" id="UP001319180"/>
    </source>
</evidence>
<evidence type="ECO:0000256" key="2">
    <source>
        <dbReference type="ARBA" id="ARBA00023012"/>
    </source>
</evidence>